<dbReference type="OrthoDB" id="6020543at2759"/>
<evidence type="ECO:0000313" key="4">
    <source>
        <dbReference type="RefSeq" id="XP_019893591.2"/>
    </source>
</evidence>
<reference evidence="4" key="1">
    <citation type="submission" date="2025-08" db="UniProtKB">
        <authorList>
            <consortium name="RefSeq"/>
        </authorList>
    </citation>
    <scope>IDENTIFICATION</scope>
    <source>
        <strain evidence="4">Aabys</strain>
        <tissue evidence="4">Whole body</tissue>
    </source>
</reference>
<proteinExistence type="predicted"/>
<dbReference type="PROSITE" id="PS50940">
    <property type="entry name" value="CHIT_BIND_II"/>
    <property type="match status" value="1"/>
</dbReference>
<dbReference type="GO" id="GO:0008061">
    <property type="term" value="F:chitin binding"/>
    <property type="evidence" value="ECO:0007669"/>
    <property type="project" value="InterPro"/>
</dbReference>
<sequence length="132" mass="15087">MVICNQTLHHARNTMKLKLSFSVIILFSTIFLGLSLDCNKITEDTTTCSTPAATTTTRVNFFRYALNLVSRDDCLSLPNGVFLTDSRHCGRYYICQNGRVTSQRCPISQWFDRENLICRNRNLVTNCPVNRT</sequence>
<dbReference type="Proteomes" id="UP001652621">
    <property type="component" value="Unplaced"/>
</dbReference>
<gene>
    <name evidence="4" type="primary">LOC109613332</name>
</gene>
<dbReference type="SUPFAM" id="SSF57625">
    <property type="entry name" value="Invertebrate chitin-binding proteins"/>
    <property type="match status" value="1"/>
</dbReference>
<dbReference type="Gene3D" id="2.170.140.10">
    <property type="entry name" value="Chitin binding domain"/>
    <property type="match status" value="1"/>
</dbReference>
<dbReference type="InterPro" id="IPR002557">
    <property type="entry name" value="Chitin-bd_dom"/>
</dbReference>
<dbReference type="SMART" id="SM00494">
    <property type="entry name" value="ChtBD2"/>
    <property type="match status" value="1"/>
</dbReference>
<feature type="domain" description="Chitin-binding type-2" evidence="2">
    <location>
        <begin position="71"/>
        <end position="129"/>
    </location>
</feature>
<keyword evidence="3" id="KW-1185">Reference proteome</keyword>
<name>A0A9J7DIP6_MUSDO</name>
<accession>A0A9J7DIP6</accession>
<keyword evidence="1" id="KW-1133">Transmembrane helix</keyword>
<evidence type="ECO:0000259" key="2">
    <source>
        <dbReference type="PROSITE" id="PS50940"/>
    </source>
</evidence>
<keyword evidence="1" id="KW-0812">Transmembrane</keyword>
<evidence type="ECO:0000313" key="3">
    <source>
        <dbReference type="Proteomes" id="UP001652621"/>
    </source>
</evidence>
<protein>
    <submittedName>
        <fullName evidence="4">Uncharacterized protein LOC109613332</fullName>
    </submittedName>
</protein>
<dbReference type="VEuPathDB" id="VectorBase:MDOMA2_005044"/>
<organism evidence="3 4">
    <name type="scientific">Musca domestica</name>
    <name type="common">House fly</name>
    <dbReference type="NCBI Taxonomy" id="7370"/>
    <lineage>
        <taxon>Eukaryota</taxon>
        <taxon>Metazoa</taxon>
        <taxon>Ecdysozoa</taxon>
        <taxon>Arthropoda</taxon>
        <taxon>Hexapoda</taxon>
        <taxon>Insecta</taxon>
        <taxon>Pterygota</taxon>
        <taxon>Neoptera</taxon>
        <taxon>Endopterygota</taxon>
        <taxon>Diptera</taxon>
        <taxon>Brachycera</taxon>
        <taxon>Muscomorpha</taxon>
        <taxon>Muscoidea</taxon>
        <taxon>Muscidae</taxon>
        <taxon>Musca</taxon>
    </lineage>
</organism>
<feature type="transmembrane region" description="Helical" evidence="1">
    <location>
        <begin position="19"/>
        <end position="36"/>
    </location>
</feature>
<evidence type="ECO:0000256" key="1">
    <source>
        <dbReference type="SAM" id="Phobius"/>
    </source>
</evidence>
<dbReference type="InterPro" id="IPR036508">
    <property type="entry name" value="Chitin-bd_dom_sf"/>
</dbReference>
<dbReference type="AlphaFoldDB" id="A0A9J7DIP6"/>
<keyword evidence="1" id="KW-0472">Membrane</keyword>
<dbReference type="GeneID" id="109613332"/>
<dbReference type="RefSeq" id="XP_019893591.2">
    <property type="nucleotide sequence ID" value="XM_020038032.2"/>
</dbReference>
<dbReference type="KEGG" id="mde:109613332"/>
<dbReference type="Pfam" id="PF01607">
    <property type="entry name" value="CBM_14"/>
    <property type="match status" value="1"/>
</dbReference>
<dbReference type="GO" id="GO:0005576">
    <property type="term" value="C:extracellular region"/>
    <property type="evidence" value="ECO:0007669"/>
    <property type="project" value="InterPro"/>
</dbReference>